<evidence type="ECO:0000313" key="3">
    <source>
        <dbReference type="Proteomes" id="UP000760668"/>
    </source>
</evidence>
<comment type="caution">
    <text evidence="2">The sequence shown here is derived from an EMBL/GenBank/DDBJ whole genome shotgun (WGS) entry which is preliminary data.</text>
</comment>
<dbReference type="EMBL" id="DYUC01000095">
    <property type="protein sequence ID" value="HJG87206.1"/>
    <property type="molecule type" value="Genomic_DNA"/>
</dbReference>
<protein>
    <submittedName>
        <fullName evidence="2">Uncharacterized protein</fullName>
    </submittedName>
</protein>
<reference evidence="2" key="1">
    <citation type="journal article" date="2021" name="PeerJ">
        <title>Extensive microbial diversity within the chicken gut microbiome revealed by metagenomics and culture.</title>
        <authorList>
            <person name="Gilroy R."/>
            <person name="Ravi A."/>
            <person name="Getino M."/>
            <person name="Pursley I."/>
            <person name="Horton D.L."/>
            <person name="Alikhan N.F."/>
            <person name="Baker D."/>
            <person name="Gharbi K."/>
            <person name="Hall N."/>
            <person name="Watson M."/>
            <person name="Adriaenssens E.M."/>
            <person name="Foster-Nyarko E."/>
            <person name="Jarju S."/>
            <person name="Secka A."/>
            <person name="Antonio M."/>
            <person name="Oren A."/>
            <person name="Chaudhuri R.R."/>
            <person name="La Ragione R."/>
            <person name="Hildebrand F."/>
            <person name="Pallen M.J."/>
        </authorList>
    </citation>
    <scope>NUCLEOTIDE SEQUENCE</scope>
    <source>
        <strain evidence="2">CHK179-5677</strain>
    </source>
</reference>
<organism evidence="2 3">
    <name type="scientific">Pseudoflavonifractor capillosus</name>
    <dbReference type="NCBI Taxonomy" id="106588"/>
    <lineage>
        <taxon>Bacteria</taxon>
        <taxon>Bacillati</taxon>
        <taxon>Bacillota</taxon>
        <taxon>Clostridia</taxon>
        <taxon>Eubacteriales</taxon>
        <taxon>Oscillospiraceae</taxon>
        <taxon>Pseudoflavonifractor</taxon>
    </lineage>
</organism>
<sequence length="260" mass="28268">MKKAGKIALAVAGVVLVAGAVTVAVQWNNIKAVAYMMTMDTGTLSQRAEENRKTLDKAMEDYQIPSYTFSEEEMSQLASGELSEEEAAARILGENGGTTAEPEPSQSGAPSQEPSPSQSTPPSQSPSASQSAQPAQSADQGGETSAQDAEAELRQLVATMYVLQATYEGKLEAIVQEAIDEYTAGEHTSENRTRIVYSKYDALTKLEQECDQKVADVVSRMRELLKATGQSESLADEVQRTYEEEKSLKKAYYIREFQEG</sequence>
<name>A0A921MNN9_9FIRM</name>
<dbReference type="Proteomes" id="UP000760668">
    <property type="component" value="Unassembled WGS sequence"/>
</dbReference>
<accession>A0A921MNN9</accession>
<evidence type="ECO:0000256" key="1">
    <source>
        <dbReference type="SAM" id="MobiDB-lite"/>
    </source>
</evidence>
<feature type="compositionally biased region" description="Low complexity" evidence="1">
    <location>
        <begin position="100"/>
        <end position="138"/>
    </location>
</feature>
<evidence type="ECO:0000313" key="2">
    <source>
        <dbReference type="EMBL" id="HJG87206.1"/>
    </source>
</evidence>
<dbReference type="AlphaFoldDB" id="A0A921MNN9"/>
<proteinExistence type="predicted"/>
<feature type="region of interest" description="Disordered" evidence="1">
    <location>
        <begin position="95"/>
        <end position="148"/>
    </location>
</feature>
<reference evidence="2" key="2">
    <citation type="submission" date="2021-09" db="EMBL/GenBank/DDBJ databases">
        <authorList>
            <person name="Gilroy R."/>
        </authorList>
    </citation>
    <scope>NUCLEOTIDE SEQUENCE</scope>
    <source>
        <strain evidence="2">CHK179-5677</strain>
    </source>
</reference>
<gene>
    <name evidence="2" type="ORF">K8V01_09335</name>
</gene>
<dbReference type="RefSeq" id="WP_304248207.1">
    <property type="nucleotide sequence ID" value="NZ_DYUC01000095.1"/>
</dbReference>